<evidence type="ECO:0000256" key="4">
    <source>
        <dbReference type="ARBA" id="ARBA00022692"/>
    </source>
</evidence>
<reference evidence="11 12" key="1">
    <citation type="submission" date="2018-10" db="EMBL/GenBank/DDBJ databases">
        <title>Sequencing the genomes of 1000 actinobacteria strains.</title>
        <authorList>
            <person name="Klenk H.-P."/>
        </authorList>
    </citation>
    <scope>NUCLEOTIDE SEQUENCE [LARGE SCALE GENOMIC DNA]</scope>
    <source>
        <strain evidence="11 12">DSM 43800</strain>
    </source>
</reference>
<dbReference type="Pfam" id="PF00534">
    <property type="entry name" value="Glycos_transf_1"/>
    <property type="match status" value="1"/>
</dbReference>
<comment type="caution">
    <text evidence="11">The sequence shown here is derived from an EMBL/GenBank/DDBJ whole genome shotgun (WGS) entry which is preliminary data.</text>
</comment>
<evidence type="ECO:0000256" key="8">
    <source>
        <dbReference type="SAM" id="SignalP"/>
    </source>
</evidence>
<feature type="signal peptide" evidence="8">
    <location>
        <begin position="1"/>
        <end position="19"/>
    </location>
</feature>
<dbReference type="Gene3D" id="3.40.50.2000">
    <property type="entry name" value="Glycogen Phosphorylase B"/>
    <property type="match status" value="2"/>
</dbReference>
<evidence type="ECO:0000259" key="10">
    <source>
        <dbReference type="Pfam" id="PF13439"/>
    </source>
</evidence>
<comment type="subcellular location">
    <subcellularLocation>
        <location evidence="1">Membrane</location>
        <topology evidence="1">Multi-pass membrane protein</topology>
    </subcellularLocation>
</comment>
<keyword evidence="12" id="KW-1185">Reference proteome</keyword>
<accession>A0A495W3V1</accession>
<dbReference type="Pfam" id="PF13439">
    <property type="entry name" value="Glyco_transf_4"/>
    <property type="match status" value="1"/>
</dbReference>
<name>A0A495W3V1_9PSEU</name>
<feature type="transmembrane region" description="Helical" evidence="7">
    <location>
        <begin position="214"/>
        <end position="236"/>
    </location>
</feature>
<feature type="chain" id="PRO_5039258017" evidence="8">
    <location>
        <begin position="20"/>
        <end position="676"/>
    </location>
</feature>
<dbReference type="InterPro" id="IPR001296">
    <property type="entry name" value="Glyco_trans_1"/>
</dbReference>
<feature type="transmembrane region" description="Helical" evidence="7">
    <location>
        <begin position="151"/>
        <end position="169"/>
    </location>
</feature>
<gene>
    <name evidence="11" type="ORF">C8E97_5031</name>
</gene>
<protein>
    <submittedName>
        <fullName evidence="11">Glycosyltransferase involved in cell wall biosynthesis</fullName>
    </submittedName>
</protein>
<dbReference type="PANTHER" id="PTHR45947:SF3">
    <property type="entry name" value="SULFOQUINOVOSYL TRANSFERASE SQD2"/>
    <property type="match status" value="1"/>
</dbReference>
<organism evidence="11 12">
    <name type="scientific">Saccharothrix australiensis</name>
    <dbReference type="NCBI Taxonomy" id="2072"/>
    <lineage>
        <taxon>Bacteria</taxon>
        <taxon>Bacillati</taxon>
        <taxon>Actinomycetota</taxon>
        <taxon>Actinomycetes</taxon>
        <taxon>Pseudonocardiales</taxon>
        <taxon>Pseudonocardiaceae</taxon>
        <taxon>Saccharothrix</taxon>
    </lineage>
</organism>
<dbReference type="InterPro" id="IPR008521">
    <property type="entry name" value="Mg_trans_NIPA"/>
</dbReference>
<feature type="transmembrane region" description="Helical" evidence="7">
    <location>
        <begin position="92"/>
        <end position="112"/>
    </location>
</feature>
<dbReference type="RefSeq" id="WP_121007916.1">
    <property type="nucleotide sequence ID" value="NZ_RBXO01000001.1"/>
</dbReference>
<evidence type="ECO:0000256" key="6">
    <source>
        <dbReference type="ARBA" id="ARBA00023136"/>
    </source>
</evidence>
<feature type="transmembrane region" description="Helical" evidence="7">
    <location>
        <begin position="242"/>
        <end position="264"/>
    </location>
</feature>
<evidence type="ECO:0000256" key="7">
    <source>
        <dbReference type="SAM" id="Phobius"/>
    </source>
</evidence>
<feature type="transmembrane region" description="Helical" evidence="7">
    <location>
        <begin position="45"/>
        <end position="71"/>
    </location>
</feature>
<dbReference type="Proteomes" id="UP000282084">
    <property type="component" value="Unassembled WGS sequence"/>
</dbReference>
<dbReference type="GO" id="GO:0016020">
    <property type="term" value="C:membrane"/>
    <property type="evidence" value="ECO:0007669"/>
    <property type="project" value="UniProtKB-SubCell"/>
</dbReference>
<keyword evidence="5 7" id="KW-1133">Transmembrane helix</keyword>
<keyword evidence="8" id="KW-0732">Signal</keyword>
<evidence type="ECO:0000256" key="2">
    <source>
        <dbReference type="ARBA" id="ARBA00022676"/>
    </source>
</evidence>
<dbReference type="Pfam" id="PF05653">
    <property type="entry name" value="Mg_trans_NIPA"/>
    <property type="match status" value="1"/>
</dbReference>
<keyword evidence="4 7" id="KW-0812">Transmembrane</keyword>
<sequence>MTWLAVLLAVVGAAFFAFAARLQHDAVHAAEGALRVLDLLRRPRWLAGLVLLVVGAAVHAAALGMAPLSVVQPVGVLAIGITAVLDGRRRELPAVALTTFGVGAFVFLAAGSATATPVAPEAELTAGLVALGLIAAPGLLGVLAAAPTARALGFGAAGGVAYGYVSVLMRSVSQDVQQGAVAWSTGLSAAGIAVALVVGGWFIQHAYAAGPPHLAVACLTVVDPLVAVGIGAGLLGEATRTSGLVALAEVACAAVAIGGVVVLARSPELPVLPALPRSETIVNDGRAMRIVIAAETFPPDVNGAARFAHRLATGLAGRGHDVHVIAVDPVGVARTEHVDGITVHRLRSHRTPFHRTFRIGLPWQVRGDVRELLTRLTPDLVHVQAHFVVGRYVLRQAAELGIPTVATNHFMPENLFGHARVPAWLQGVASRWAWRDLVRVFGAADVVTAPTPRAVQLLHDNGFPERAVPVSCGIDIDRYRLRPAVRTNDAPTVLFVGRLDEEKRVDELLRAVALVPRLHADVVGDGSCRAEWELLAADLGIADRVRFRGFVGEEELLDAYQGADVFCMPGIAELQSLATMEAMAAGKPVVVADAMALPHLCRPGRNGWLFTPGDVAGLAERLHSVVSDPSVTARMGAASSELISAHAIESTLETFEALYARAMGLPLVVEREALAA</sequence>
<feature type="domain" description="Glycosyltransferase subfamily 4-like N-terminal" evidence="10">
    <location>
        <begin position="301"/>
        <end position="478"/>
    </location>
</feature>
<keyword evidence="6 7" id="KW-0472">Membrane</keyword>
<dbReference type="InterPro" id="IPR050194">
    <property type="entry name" value="Glycosyltransferase_grp1"/>
</dbReference>
<dbReference type="AlphaFoldDB" id="A0A495W3V1"/>
<dbReference type="SUPFAM" id="SSF53756">
    <property type="entry name" value="UDP-Glycosyltransferase/glycogen phosphorylase"/>
    <property type="match status" value="1"/>
</dbReference>
<evidence type="ECO:0000256" key="3">
    <source>
        <dbReference type="ARBA" id="ARBA00022679"/>
    </source>
</evidence>
<keyword evidence="2" id="KW-0328">Glycosyltransferase</keyword>
<dbReference type="InterPro" id="IPR028098">
    <property type="entry name" value="Glyco_trans_4-like_N"/>
</dbReference>
<dbReference type="GO" id="GO:0015095">
    <property type="term" value="F:magnesium ion transmembrane transporter activity"/>
    <property type="evidence" value="ECO:0007669"/>
    <property type="project" value="InterPro"/>
</dbReference>
<dbReference type="GO" id="GO:1901137">
    <property type="term" value="P:carbohydrate derivative biosynthetic process"/>
    <property type="evidence" value="ECO:0007669"/>
    <property type="project" value="UniProtKB-ARBA"/>
</dbReference>
<feature type="transmembrane region" description="Helical" evidence="7">
    <location>
        <begin position="124"/>
        <end position="144"/>
    </location>
</feature>
<dbReference type="EMBL" id="RBXO01000001">
    <property type="protein sequence ID" value="RKT56332.1"/>
    <property type="molecule type" value="Genomic_DNA"/>
</dbReference>
<evidence type="ECO:0000256" key="1">
    <source>
        <dbReference type="ARBA" id="ARBA00004141"/>
    </source>
</evidence>
<dbReference type="GO" id="GO:0016758">
    <property type="term" value="F:hexosyltransferase activity"/>
    <property type="evidence" value="ECO:0007669"/>
    <property type="project" value="TreeGrafter"/>
</dbReference>
<evidence type="ECO:0000259" key="9">
    <source>
        <dbReference type="Pfam" id="PF00534"/>
    </source>
</evidence>
<keyword evidence="3 11" id="KW-0808">Transferase</keyword>
<dbReference type="PANTHER" id="PTHR45947">
    <property type="entry name" value="SULFOQUINOVOSYL TRANSFERASE SQD2"/>
    <property type="match status" value="1"/>
</dbReference>
<proteinExistence type="predicted"/>
<evidence type="ECO:0000313" key="11">
    <source>
        <dbReference type="EMBL" id="RKT56332.1"/>
    </source>
</evidence>
<dbReference type="OrthoDB" id="9802525at2"/>
<evidence type="ECO:0000313" key="12">
    <source>
        <dbReference type="Proteomes" id="UP000282084"/>
    </source>
</evidence>
<evidence type="ECO:0000256" key="5">
    <source>
        <dbReference type="ARBA" id="ARBA00022989"/>
    </source>
</evidence>
<feature type="domain" description="Glycosyl transferase family 1" evidence="9">
    <location>
        <begin position="488"/>
        <end position="638"/>
    </location>
</feature>
<feature type="transmembrane region" description="Helical" evidence="7">
    <location>
        <begin position="181"/>
        <end position="202"/>
    </location>
</feature>